<keyword evidence="1" id="KW-0812">Transmembrane</keyword>
<sequence>MRVCSQDVTNLMSTANSAWDTKERLLSQPRMSPGGIVSAEPVWATEATVCPPQASLLVRAATGFMSLWEWCFGAISMIVILAFLATVPILNLMSLGYLLEVGGRIARTGQFTQGFIGIRKAARIGSIVAGTWLMFLPLRLLSDAWQSAWLIDPDSRSTKILWLVTIVATGLVGLHVAWACYRGGRLHHFIWPAPIRFFKTIFHGGMYAYAREGTLAFIKELHLWHYFSLGARGFFGTLAWLLVPVLWMIGARQITEPGIAFLVSLPGMVVFAFVLLYLPFLQAHFAAENRLRALFEVGRVRRMFRQAPLAWWSALLITLLFALPLYLLKVEMIDREIAWLPSLFFVVFIFPARVLAGWALARAKKREKPAHFLFRWLSRLATVPVVVSYIFFMYLFLYISWRGADSLLEQHAFLVPVPFLGA</sequence>
<reference evidence="2 3" key="1">
    <citation type="submission" date="2018-07" db="EMBL/GenBank/DDBJ databases">
        <title>Comparative genomes isolates from brazilian mangrove.</title>
        <authorList>
            <person name="De Araujo J.E."/>
            <person name="Taketani R.G."/>
            <person name="Silva M.C.P."/>
            <person name="Lourenco M.V."/>
            <person name="Oliveira V.M."/>
            <person name="Andreote F.D."/>
        </authorList>
    </citation>
    <scope>NUCLEOTIDE SEQUENCE [LARGE SCALE GENOMIC DNA]</scope>
    <source>
        <strain evidence="2 3">HEX PRIS-MGV</strain>
    </source>
</reference>
<feature type="transmembrane region" description="Helical" evidence="1">
    <location>
        <begin position="259"/>
        <end position="280"/>
    </location>
</feature>
<feature type="transmembrane region" description="Helical" evidence="1">
    <location>
        <begin position="380"/>
        <end position="401"/>
    </location>
</feature>
<evidence type="ECO:0000313" key="2">
    <source>
        <dbReference type="EMBL" id="RCS46076.1"/>
    </source>
</evidence>
<evidence type="ECO:0000313" key="3">
    <source>
        <dbReference type="Proteomes" id="UP000253562"/>
    </source>
</evidence>
<accession>A0A368KS98</accession>
<feature type="transmembrane region" description="Helical" evidence="1">
    <location>
        <begin position="309"/>
        <end position="327"/>
    </location>
</feature>
<name>A0A368KS98_9BACT</name>
<gene>
    <name evidence="2" type="ORF">DTL42_16440</name>
</gene>
<evidence type="ECO:0000256" key="1">
    <source>
        <dbReference type="SAM" id="Phobius"/>
    </source>
</evidence>
<feature type="transmembrane region" description="Helical" evidence="1">
    <location>
        <begin position="74"/>
        <end position="99"/>
    </location>
</feature>
<feature type="transmembrane region" description="Helical" evidence="1">
    <location>
        <begin position="229"/>
        <end position="247"/>
    </location>
</feature>
<feature type="transmembrane region" description="Helical" evidence="1">
    <location>
        <begin position="339"/>
        <end position="360"/>
    </location>
</feature>
<keyword evidence="1" id="KW-0472">Membrane</keyword>
<feature type="transmembrane region" description="Helical" evidence="1">
    <location>
        <begin position="160"/>
        <end position="181"/>
    </location>
</feature>
<comment type="caution">
    <text evidence="2">The sequence shown here is derived from an EMBL/GenBank/DDBJ whole genome shotgun (WGS) entry which is preliminary data.</text>
</comment>
<dbReference type="Proteomes" id="UP000253562">
    <property type="component" value="Unassembled WGS sequence"/>
</dbReference>
<dbReference type="AlphaFoldDB" id="A0A368KS98"/>
<keyword evidence="1" id="KW-1133">Transmembrane helix</keyword>
<proteinExistence type="predicted"/>
<evidence type="ECO:0008006" key="4">
    <source>
        <dbReference type="Google" id="ProtNLM"/>
    </source>
</evidence>
<organism evidence="2 3">
    <name type="scientific">Bremerella cremea</name>
    <dbReference type="NCBI Taxonomy" id="1031537"/>
    <lineage>
        <taxon>Bacteria</taxon>
        <taxon>Pseudomonadati</taxon>
        <taxon>Planctomycetota</taxon>
        <taxon>Planctomycetia</taxon>
        <taxon>Pirellulales</taxon>
        <taxon>Pirellulaceae</taxon>
        <taxon>Bremerella</taxon>
    </lineage>
</organism>
<protein>
    <recommendedName>
        <fullName evidence="4">DUF4013 domain-containing protein</fullName>
    </recommendedName>
</protein>
<dbReference type="EMBL" id="QPEX01000033">
    <property type="protein sequence ID" value="RCS46076.1"/>
    <property type="molecule type" value="Genomic_DNA"/>
</dbReference>